<dbReference type="AlphaFoldDB" id="A0AAV2MPE0"/>
<feature type="compositionally biased region" description="Low complexity" evidence="1">
    <location>
        <begin position="28"/>
        <end position="41"/>
    </location>
</feature>
<feature type="compositionally biased region" description="Basic and acidic residues" evidence="1">
    <location>
        <begin position="12"/>
        <end position="24"/>
    </location>
</feature>
<reference evidence="2 3" key="1">
    <citation type="submission" date="2024-04" db="EMBL/GenBank/DDBJ databases">
        <authorList>
            <person name="Waldvogel A.-M."/>
            <person name="Schoenle A."/>
        </authorList>
    </citation>
    <scope>NUCLEOTIDE SEQUENCE [LARGE SCALE GENOMIC DNA]</scope>
</reference>
<evidence type="ECO:0000256" key="1">
    <source>
        <dbReference type="SAM" id="MobiDB-lite"/>
    </source>
</evidence>
<evidence type="ECO:0000313" key="2">
    <source>
        <dbReference type="EMBL" id="CAL1615165.1"/>
    </source>
</evidence>
<proteinExistence type="predicted"/>
<organism evidence="2 3">
    <name type="scientific">Knipowitschia caucasica</name>
    <name type="common">Caucasian dwarf goby</name>
    <name type="synonym">Pomatoschistus caucasicus</name>
    <dbReference type="NCBI Taxonomy" id="637954"/>
    <lineage>
        <taxon>Eukaryota</taxon>
        <taxon>Metazoa</taxon>
        <taxon>Chordata</taxon>
        <taxon>Craniata</taxon>
        <taxon>Vertebrata</taxon>
        <taxon>Euteleostomi</taxon>
        <taxon>Actinopterygii</taxon>
        <taxon>Neopterygii</taxon>
        <taxon>Teleostei</taxon>
        <taxon>Neoteleostei</taxon>
        <taxon>Acanthomorphata</taxon>
        <taxon>Gobiaria</taxon>
        <taxon>Gobiiformes</taxon>
        <taxon>Gobioidei</taxon>
        <taxon>Gobiidae</taxon>
        <taxon>Gobiinae</taxon>
        <taxon>Knipowitschia</taxon>
    </lineage>
</organism>
<evidence type="ECO:0000313" key="3">
    <source>
        <dbReference type="Proteomes" id="UP001497482"/>
    </source>
</evidence>
<dbReference type="EMBL" id="OZ035831">
    <property type="protein sequence ID" value="CAL1615165.1"/>
    <property type="molecule type" value="Genomic_DNA"/>
</dbReference>
<protein>
    <submittedName>
        <fullName evidence="2">Uncharacterized protein</fullName>
    </submittedName>
</protein>
<name>A0AAV2MPE0_KNICA</name>
<accession>A0AAV2MPE0</accession>
<sequence length="77" mass="8833">MKKASPNAPSLLREEKGESVDRFDNMTSMQQDSSADSSVQVPVCTRPQHAKKTQIELQDTDLDYESSFFHVLRFRKN</sequence>
<gene>
    <name evidence="2" type="ORF">KC01_LOCUS41159</name>
</gene>
<feature type="region of interest" description="Disordered" evidence="1">
    <location>
        <begin position="1"/>
        <end position="41"/>
    </location>
</feature>
<dbReference type="Proteomes" id="UP001497482">
    <property type="component" value="Chromosome 9"/>
</dbReference>
<keyword evidence="3" id="KW-1185">Reference proteome</keyword>